<proteinExistence type="predicted"/>
<accession>A0A0M4T646</accession>
<keyword evidence="2" id="KW-1185">Reference proteome</keyword>
<dbReference type="Proteomes" id="UP000062645">
    <property type="component" value="Chromosome"/>
</dbReference>
<reference evidence="1 2" key="2">
    <citation type="journal article" date="2016" name="Genome Announc.">
        <title>Draft Genome Sequence of the N2-Fixing Cyanobacterium Nostoc piscinale CENA21, Isolated from the Brazilian Amazon Floodplain.</title>
        <authorList>
            <person name="Leao T."/>
            <person name="Guimaraes P.I."/>
            <person name="de Melo A.G."/>
            <person name="Ramos R.T."/>
            <person name="Leao P.N."/>
            <person name="Silva A."/>
            <person name="Fiore M.F."/>
            <person name="Schneider M.P."/>
        </authorList>
    </citation>
    <scope>NUCLEOTIDE SEQUENCE [LARGE SCALE GENOMIC DNA]</scope>
    <source>
        <strain evidence="1 2">CENA21</strain>
    </source>
</reference>
<reference evidence="2" key="1">
    <citation type="submission" date="2015-07" db="EMBL/GenBank/DDBJ databases">
        <title>Genome Of Nitrogen-Fixing Cyanobacterium Nostoc piscinale CENA21 From Solimoes/Amazon River Floodplain Sediments And Comparative Genomics To Uncover Biosynthetic Natural Products Potential.</title>
        <authorList>
            <person name="Leao T.F."/>
            <person name="Leao P.N."/>
            <person name="Guimaraes P.I."/>
            <person name="de Melo A.G.C."/>
            <person name="Ramos R.T.J."/>
            <person name="Silva A."/>
            <person name="Fiore M.F."/>
            <person name="Schneider M.P.C."/>
        </authorList>
    </citation>
    <scope>NUCLEOTIDE SEQUENCE [LARGE SCALE GENOMIC DNA]</scope>
    <source>
        <strain evidence="2">CENA21</strain>
    </source>
</reference>
<dbReference type="OrthoDB" id="515716at2"/>
<dbReference type="PATRIC" id="fig|224013.5.peg.4736"/>
<dbReference type="EMBL" id="CP012036">
    <property type="protein sequence ID" value="ALF54579.1"/>
    <property type="molecule type" value="Genomic_DNA"/>
</dbReference>
<evidence type="ECO:0000313" key="1">
    <source>
        <dbReference type="EMBL" id="ALF54579.1"/>
    </source>
</evidence>
<dbReference type="AlphaFoldDB" id="A0A0M4T646"/>
<dbReference type="KEGG" id="npz:ACX27_19800"/>
<evidence type="ECO:0000313" key="2">
    <source>
        <dbReference type="Proteomes" id="UP000062645"/>
    </source>
</evidence>
<gene>
    <name evidence="1" type="ORF">ACX27_19800</name>
</gene>
<protein>
    <submittedName>
        <fullName evidence="1">Uncharacterized protein</fullName>
    </submittedName>
</protein>
<sequence length="81" mass="9399">MFTIGDYVLNQQTGHLGKVIGYGRQTMNHNMQTVTLRVLVAETVNSRRREFVFEDQVSAWVKWSTETYQFRSAELKVLSAE</sequence>
<dbReference type="RefSeq" id="WP_062295117.1">
    <property type="nucleotide sequence ID" value="NZ_CP012036.1"/>
</dbReference>
<name>A0A0M4T646_9NOSO</name>
<organism evidence="1 2">
    <name type="scientific">Nostoc piscinale CENA21</name>
    <dbReference type="NCBI Taxonomy" id="224013"/>
    <lineage>
        <taxon>Bacteria</taxon>
        <taxon>Bacillati</taxon>
        <taxon>Cyanobacteriota</taxon>
        <taxon>Cyanophyceae</taxon>
        <taxon>Nostocales</taxon>
        <taxon>Nostocaceae</taxon>
        <taxon>Nostoc</taxon>
    </lineage>
</organism>